<dbReference type="EMBL" id="CAJVCH010024173">
    <property type="protein sequence ID" value="CAG7696142.1"/>
    <property type="molecule type" value="Genomic_DNA"/>
</dbReference>
<keyword evidence="2" id="KW-1185">Reference proteome</keyword>
<gene>
    <name evidence="1" type="ORF">AFUS01_LOCUS3928</name>
</gene>
<name>A0A8J2JTA0_9HEXA</name>
<dbReference type="AlphaFoldDB" id="A0A8J2JTA0"/>
<accession>A0A8J2JTA0</accession>
<evidence type="ECO:0000313" key="1">
    <source>
        <dbReference type="EMBL" id="CAG7696142.1"/>
    </source>
</evidence>
<protein>
    <submittedName>
        <fullName evidence="1">Uncharacterized protein</fullName>
    </submittedName>
</protein>
<dbReference type="Proteomes" id="UP000708208">
    <property type="component" value="Unassembled WGS sequence"/>
</dbReference>
<feature type="non-terminal residue" evidence="1">
    <location>
        <position position="1"/>
    </location>
</feature>
<proteinExistence type="predicted"/>
<sequence length="21" mass="2463">MVEEDFIFTHLTFGTGFQVFP</sequence>
<evidence type="ECO:0000313" key="2">
    <source>
        <dbReference type="Proteomes" id="UP000708208"/>
    </source>
</evidence>
<comment type="caution">
    <text evidence="1">The sequence shown here is derived from an EMBL/GenBank/DDBJ whole genome shotgun (WGS) entry which is preliminary data.</text>
</comment>
<organism evidence="1 2">
    <name type="scientific">Allacma fusca</name>
    <dbReference type="NCBI Taxonomy" id="39272"/>
    <lineage>
        <taxon>Eukaryota</taxon>
        <taxon>Metazoa</taxon>
        <taxon>Ecdysozoa</taxon>
        <taxon>Arthropoda</taxon>
        <taxon>Hexapoda</taxon>
        <taxon>Collembola</taxon>
        <taxon>Symphypleona</taxon>
        <taxon>Sminthuridae</taxon>
        <taxon>Allacma</taxon>
    </lineage>
</organism>
<reference evidence="1" key="1">
    <citation type="submission" date="2021-06" db="EMBL/GenBank/DDBJ databases">
        <authorList>
            <person name="Hodson N. C."/>
            <person name="Mongue J. A."/>
            <person name="Jaron S. K."/>
        </authorList>
    </citation>
    <scope>NUCLEOTIDE SEQUENCE</scope>
</reference>